<proteinExistence type="predicted"/>
<dbReference type="Pfam" id="PF02635">
    <property type="entry name" value="DsrE"/>
    <property type="match status" value="1"/>
</dbReference>
<dbReference type="AlphaFoldDB" id="B1I0T5"/>
<gene>
    <name evidence="1" type="ordered locus">Daud_0167</name>
</gene>
<reference evidence="2" key="1">
    <citation type="submission" date="2007-10" db="EMBL/GenBank/DDBJ databases">
        <title>Complete sequence of chromosome of Desulforudis audaxviator MP104C.</title>
        <authorList>
            <person name="Copeland A."/>
            <person name="Lucas S."/>
            <person name="Lapidus A."/>
            <person name="Barry K."/>
            <person name="Glavina del Rio T."/>
            <person name="Dalin E."/>
            <person name="Tice H."/>
            <person name="Bruce D."/>
            <person name="Pitluck S."/>
            <person name="Lowry S.R."/>
            <person name="Larimer F."/>
            <person name="Land M.L."/>
            <person name="Hauser L."/>
            <person name="Kyrpides N."/>
            <person name="Ivanova N.N."/>
            <person name="Richardson P."/>
        </authorList>
    </citation>
    <scope>NUCLEOTIDE SEQUENCE [LARGE SCALE GENOMIC DNA]</scope>
    <source>
        <strain evidence="2">MP104C</strain>
    </source>
</reference>
<dbReference type="Gene3D" id="3.40.1260.10">
    <property type="entry name" value="DsrEFH-like"/>
    <property type="match status" value="1"/>
</dbReference>
<dbReference type="OrthoDB" id="9801500at2"/>
<dbReference type="HOGENOM" id="CLU_151801_0_0_9"/>
<dbReference type="Proteomes" id="UP000008544">
    <property type="component" value="Chromosome"/>
</dbReference>
<dbReference type="eggNOG" id="COG1553">
    <property type="taxonomic scope" value="Bacteria"/>
</dbReference>
<dbReference type="SUPFAM" id="SSF75169">
    <property type="entry name" value="DsrEFH-like"/>
    <property type="match status" value="1"/>
</dbReference>
<dbReference type="InterPro" id="IPR003787">
    <property type="entry name" value="Sulphur_relay_DsrE/F-like"/>
</dbReference>
<accession>B1I0T5</accession>
<name>B1I0T5_DESAP</name>
<dbReference type="RefSeq" id="WP_012301325.1">
    <property type="nucleotide sequence ID" value="NC_010424.1"/>
</dbReference>
<evidence type="ECO:0000313" key="2">
    <source>
        <dbReference type="Proteomes" id="UP000008544"/>
    </source>
</evidence>
<protein>
    <submittedName>
        <fullName evidence="1">DsrE family protein</fullName>
    </submittedName>
</protein>
<dbReference type="GO" id="GO:0005829">
    <property type="term" value="C:cytosol"/>
    <property type="evidence" value="ECO:0007669"/>
    <property type="project" value="TreeGrafter"/>
</dbReference>
<dbReference type="InterPro" id="IPR027396">
    <property type="entry name" value="DsrEFH-like"/>
</dbReference>
<organism evidence="1 2">
    <name type="scientific">Desulforudis audaxviator (strain MP104C)</name>
    <dbReference type="NCBI Taxonomy" id="477974"/>
    <lineage>
        <taxon>Bacteria</taxon>
        <taxon>Bacillati</taxon>
        <taxon>Bacillota</taxon>
        <taxon>Clostridia</taxon>
        <taxon>Thermoanaerobacterales</taxon>
        <taxon>Candidatus Desulforudaceae</taxon>
        <taxon>Candidatus Desulforudis</taxon>
    </lineage>
</organism>
<keyword evidence="2" id="KW-1185">Reference proteome</keyword>
<dbReference type="PANTHER" id="PTHR34874:SF1">
    <property type="entry name" value="PROTEIN YCHN"/>
    <property type="match status" value="1"/>
</dbReference>
<dbReference type="PANTHER" id="PTHR34874">
    <property type="entry name" value="PROTEIN YCHN"/>
    <property type="match status" value="1"/>
</dbReference>
<reference evidence="1 2" key="2">
    <citation type="journal article" date="2008" name="Science">
        <title>Environmental genomics reveals a single-species ecosystem deep within Earth.</title>
        <authorList>
            <person name="Chivian D."/>
            <person name="Brodie E.L."/>
            <person name="Alm E.J."/>
            <person name="Culley D.E."/>
            <person name="Dehal P.S."/>
            <person name="Desantis T.Z."/>
            <person name="Gihring T.M."/>
            <person name="Lapidus A."/>
            <person name="Lin L.H."/>
            <person name="Lowry S.R."/>
            <person name="Moser D.P."/>
            <person name="Richardson P.M."/>
            <person name="Southam G."/>
            <person name="Wanger G."/>
            <person name="Pratt L.M."/>
            <person name="Andersen G.L."/>
            <person name="Hazen T.C."/>
            <person name="Brockman F.J."/>
            <person name="Arkin A.P."/>
            <person name="Onstott T.C."/>
        </authorList>
    </citation>
    <scope>NUCLEOTIDE SEQUENCE [LARGE SCALE GENOMIC DNA]</scope>
    <source>
        <strain evidence="1 2">MP104C</strain>
    </source>
</reference>
<sequence length="108" mass="12014">MWRNIGIVVQTADAEQAWSAFRLANRALDEGHEVRVFLLSQGVLAGDLGEEPCNVNKQMRIFIANDGQLWACGKCLALHEKEAGELCPFGGLKDLLELVEWADKLLTF</sequence>
<dbReference type="KEGG" id="dau:Daud_0167"/>
<evidence type="ECO:0000313" key="1">
    <source>
        <dbReference type="EMBL" id="ACA58731.1"/>
    </source>
</evidence>
<dbReference type="STRING" id="477974.Daud_0167"/>
<dbReference type="EMBL" id="CP000860">
    <property type="protein sequence ID" value="ACA58731.1"/>
    <property type="molecule type" value="Genomic_DNA"/>
</dbReference>